<evidence type="ECO:0000313" key="2">
    <source>
        <dbReference type="Proteomes" id="UP000005396"/>
    </source>
</evidence>
<protein>
    <submittedName>
        <fullName evidence="1">Uncharacterized protein</fullName>
    </submittedName>
</protein>
<accession>A8RWV2</accession>
<comment type="caution">
    <text evidence="1">The sequence shown here is derived from an EMBL/GenBank/DDBJ whole genome shotgun (WGS) entry which is preliminary data.</text>
</comment>
<dbReference type="PaxDb" id="411902-CLOBOL_04709"/>
<dbReference type="HOGENOM" id="CLU_3249444_0_0_9"/>
<organism evidence="1 2">
    <name type="scientific">Enterocloster bolteae (strain ATCC BAA-613 / DSM 15670 / CCUG 46953 / JCM 12243 / WAL 16351)</name>
    <name type="common">Clostridium bolteae</name>
    <dbReference type="NCBI Taxonomy" id="411902"/>
    <lineage>
        <taxon>Bacteria</taxon>
        <taxon>Bacillati</taxon>
        <taxon>Bacillota</taxon>
        <taxon>Clostridia</taxon>
        <taxon>Lachnospirales</taxon>
        <taxon>Lachnospiraceae</taxon>
        <taxon>Enterocloster</taxon>
    </lineage>
</organism>
<evidence type="ECO:0000313" key="1">
    <source>
        <dbReference type="EMBL" id="EDP15017.1"/>
    </source>
</evidence>
<proteinExistence type="predicted"/>
<dbReference type="EMBL" id="ABCC02000037">
    <property type="protein sequence ID" value="EDP15017.1"/>
    <property type="molecule type" value="Genomic_DNA"/>
</dbReference>
<reference evidence="1 2" key="1">
    <citation type="submission" date="2007-08" db="EMBL/GenBank/DDBJ databases">
        <authorList>
            <person name="Fulton L."/>
            <person name="Clifton S."/>
            <person name="Fulton B."/>
            <person name="Xu J."/>
            <person name="Minx P."/>
            <person name="Pepin K.H."/>
            <person name="Johnson M."/>
            <person name="Thiruvilangam P."/>
            <person name="Bhonagiri V."/>
            <person name="Nash W.E."/>
            <person name="Mardis E.R."/>
            <person name="Wilson R.K."/>
        </authorList>
    </citation>
    <scope>NUCLEOTIDE SEQUENCE [LARGE SCALE GENOMIC DNA]</scope>
    <source>
        <strain evidence="2">ATCC BAA-613 / DSM 15670 / CCUG 46953 / JCM 12243 / WAL 16351</strain>
    </source>
</reference>
<gene>
    <name evidence="1" type="ORF">CLOBOL_04709</name>
</gene>
<name>A8RWV2_ENTBW</name>
<dbReference type="AlphaFoldDB" id="A8RWV2"/>
<sequence>MELTAPTSKTIIFYFKQHQEIPRGRYTHFSDCAVKYRETYYT</sequence>
<reference evidence="1 2" key="2">
    <citation type="submission" date="2007-09" db="EMBL/GenBank/DDBJ databases">
        <title>Draft genome sequence of Clostridium bolteae (ATCC BAA-613).</title>
        <authorList>
            <person name="Sudarsanam P."/>
            <person name="Ley R."/>
            <person name="Guruge J."/>
            <person name="Turnbaugh P.J."/>
            <person name="Mahowald M."/>
            <person name="Liep D."/>
            <person name="Gordon J."/>
        </authorList>
    </citation>
    <scope>NUCLEOTIDE SEQUENCE [LARGE SCALE GENOMIC DNA]</scope>
    <source>
        <strain evidence="2">ATCC BAA-613 / DSM 15670 / CCUG 46953 / JCM 12243 / WAL 16351</strain>
    </source>
</reference>
<dbReference type="Proteomes" id="UP000005396">
    <property type="component" value="Unassembled WGS sequence"/>
</dbReference>